<evidence type="ECO:0008006" key="3">
    <source>
        <dbReference type="Google" id="ProtNLM"/>
    </source>
</evidence>
<evidence type="ECO:0000313" key="2">
    <source>
        <dbReference type="Proteomes" id="UP000034273"/>
    </source>
</evidence>
<dbReference type="EMBL" id="LCQW01000023">
    <property type="protein sequence ID" value="KKW23436.1"/>
    <property type="molecule type" value="Genomic_DNA"/>
</dbReference>
<protein>
    <recommendedName>
        <fullName evidence="3">Cell division protein FtsA</fullName>
    </recommendedName>
</protein>
<sequence length="387" mass="42180">MFGSSHERVMAVVDVGSGSGGVAILIVQNDGGPATIVAADRSILPLEDRSKEQTMKGVVSMIKEAGTKVLKQYTESDEGKRLGPPRKVYASIRAPWTRSSAGFASVVFPKEQTITKELITKIARTALEEDHELDKANMLETSVVRVELNEYPTAHPLGKQARRLSAVTFESDFDPVMRKLVTDALHSVFGESEQIMHSGARTYLSIVQERMDHPETYVIIDMVSEATTCMAVRNGIITHHAVLSEGVRTILRRIAGTEGMPEEMLNLMRMVVAGSCSGEACDKLNAALAKIEPDLVRIFGEAIGAFVGKQRLPDTLILAAHPDITAWLSHLFSRIDFAQFTITTRPFVVHVMKPDSLKGSVLPKPGVSIDTGIVVTCAFVNTELHSS</sequence>
<evidence type="ECO:0000313" key="1">
    <source>
        <dbReference type="EMBL" id="KKW23436.1"/>
    </source>
</evidence>
<organism evidence="1 2">
    <name type="scientific">Candidatus Kaiserbacteria bacterium GW2011_GWA2_52_12</name>
    <dbReference type="NCBI Taxonomy" id="1618671"/>
    <lineage>
        <taxon>Bacteria</taxon>
        <taxon>Candidatus Kaiseribacteriota</taxon>
    </lineage>
</organism>
<name>A0A0G1WXG6_9BACT</name>
<accession>A0A0G1WXG6</accession>
<gene>
    <name evidence="1" type="ORF">UY67_C0023G0005</name>
</gene>
<reference evidence="1 2" key="1">
    <citation type="journal article" date="2015" name="Nature">
        <title>rRNA introns, odd ribosomes, and small enigmatic genomes across a large radiation of phyla.</title>
        <authorList>
            <person name="Brown C.T."/>
            <person name="Hug L.A."/>
            <person name="Thomas B.C."/>
            <person name="Sharon I."/>
            <person name="Castelle C.J."/>
            <person name="Singh A."/>
            <person name="Wilkins M.J."/>
            <person name="Williams K.H."/>
            <person name="Banfield J.F."/>
        </authorList>
    </citation>
    <scope>NUCLEOTIDE SEQUENCE [LARGE SCALE GENOMIC DNA]</scope>
</reference>
<dbReference type="Proteomes" id="UP000034273">
    <property type="component" value="Unassembled WGS sequence"/>
</dbReference>
<comment type="caution">
    <text evidence="1">The sequence shown here is derived from an EMBL/GenBank/DDBJ whole genome shotgun (WGS) entry which is preliminary data.</text>
</comment>
<proteinExistence type="predicted"/>
<dbReference type="STRING" id="1618671.UY67_C0023G0005"/>
<dbReference type="AlphaFoldDB" id="A0A0G1WXG6"/>